<keyword evidence="1" id="KW-0472">Membrane</keyword>
<dbReference type="Proteomes" id="UP001596456">
    <property type="component" value="Unassembled WGS sequence"/>
</dbReference>
<comment type="caution">
    <text evidence="2">The sequence shown here is derived from an EMBL/GenBank/DDBJ whole genome shotgun (WGS) entry which is preliminary data.</text>
</comment>
<feature type="transmembrane region" description="Helical" evidence="1">
    <location>
        <begin position="51"/>
        <end position="70"/>
    </location>
</feature>
<evidence type="ECO:0000313" key="2">
    <source>
        <dbReference type="EMBL" id="MFC7334514.1"/>
    </source>
</evidence>
<name>A0ABW2KWT2_9PROT</name>
<keyword evidence="1" id="KW-1133">Transmembrane helix</keyword>
<proteinExistence type="predicted"/>
<sequence length="74" mass="7890">MAGTTGPAAVSEDLVREHAAGWTRFTRLLTIAVVCVAIVMLMFVLQFATGWGFAVFMMLAGFATVGILVARGRL</sequence>
<reference evidence="3" key="1">
    <citation type="journal article" date="2019" name="Int. J. Syst. Evol. Microbiol.">
        <title>The Global Catalogue of Microorganisms (GCM) 10K type strain sequencing project: providing services to taxonomists for standard genome sequencing and annotation.</title>
        <authorList>
            <consortium name="The Broad Institute Genomics Platform"/>
            <consortium name="The Broad Institute Genome Sequencing Center for Infectious Disease"/>
            <person name="Wu L."/>
            <person name="Ma J."/>
        </authorList>
    </citation>
    <scope>NUCLEOTIDE SEQUENCE [LARGE SCALE GENOMIC DNA]</scope>
    <source>
        <strain evidence="3">CGMCC 1.16275</strain>
    </source>
</reference>
<dbReference type="EMBL" id="JBHTCM010000016">
    <property type="protein sequence ID" value="MFC7334514.1"/>
    <property type="molecule type" value="Genomic_DNA"/>
</dbReference>
<accession>A0ABW2KWT2</accession>
<evidence type="ECO:0000313" key="3">
    <source>
        <dbReference type="Proteomes" id="UP001596456"/>
    </source>
</evidence>
<organism evidence="2 3">
    <name type="scientific">Rhodocista pekingensis</name>
    <dbReference type="NCBI Taxonomy" id="201185"/>
    <lineage>
        <taxon>Bacteria</taxon>
        <taxon>Pseudomonadati</taxon>
        <taxon>Pseudomonadota</taxon>
        <taxon>Alphaproteobacteria</taxon>
        <taxon>Rhodospirillales</taxon>
        <taxon>Azospirillaceae</taxon>
        <taxon>Rhodocista</taxon>
    </lineage>
</organism>
<gene>
    <name evidence="2" type="ORF">ACFQPS_15200</name>
</gene>
<protein>
    <recommendedName>
        <fullName evidence="4">Aa3-type cytochrome c oxidase subunit IV</fullName>
    </recommendedName>
</protein>
<evidence type="ECO:0008006" key="4">
    <source>
        <dbReference type="Google" id="ProtNLM"/>
    </source>
</evidence>
<dbReference type="RefSeq" id="WP_377360065.1">
    <property type="nucleotide sequence ID" value="NZ_JBHTCM010000016.1"/>
</dbReference>
<feature type="transmembrane region" description="Helical" evidence="1">
    <location>
        <begin position="25"/>
        <end position="45"/>
    </location>
</feature>
<evidence type="ECO:0000256" key="1">
    <source>
        <dbReference type="SAM" id="Phobius"/>
    </source>
</evidence>
<keyword evidence="1" id="KW-0812">Transmembrane</keyword>
<keyword evidence="3" id="KW-1185">Reference proteome</keyword>